<dbReference type="EMBL" id="WIXJ01000001">
    <property type="protein sequence ID" value="MQY50607.1"/>
    <property type="molecule type" value="Genomic_DNA"/>
</dbReference>
<proteinExistence type="predicted"/>
<gene>
    <name evidence="2" type="ORF">GHK24_02285</name>
</gene>
<comment type="caution">
    <text evidence="2">The sequence shown here is derived from an EMBL/GenBank/DDBJ whole genome shotgun (WGS) entry which is preliminary data.</text>
</comment>
<keyword evidence="1" id="KW-0812">Transmembrane</keyword>
<evidence type="ECO:0000313" key="3">
    <source>
        <dbReference type="Proteomes" id="UP000480275"/>
    </source>
</evidence>
<keyword evidence="1" id="KW-0472">Membrane</keyword>
<name>A0A6L5JT75_RHOTE</name>
<feature type="transmembrane region" description="Helical" evidence="1">
    <location>
        <begin position="665"/>
        <end position="686"/>
    </location>
</feature>
<protein>
    <recommendedName>
        <fullName evidence="4">EF-hand domain-containing protein</fullName>
    </recommendedName>
</protein>
<organism evidence="2 3">
    <name type="scientific">Rhodocyclus tenuis</name>
    <name type="common">Rhodospirillum tenue</name>
    <dbReference type="NCBI Taxonomy" id="1066"/>
    <lineage>
        <taxon>Bacteria</taxon>
        <taxon>Pseudomonadati</taxon>
        <taxon>Pseudomonadota</taxon>
        <taxon>Betaproteobacteria</taxon>
        <taxon>Rhodocyclales</taxon>
        <taxon>Rhodocyclaceae</taxon>
        <taxon>Rhodocyclus</taxon>
    </lineage>
</organism>
<evidence type="ECO:0008006" key="4">
    <source>
        <dbReference type="Google" id="ProtNLM"/>
    </source>
</evidence>
<accession>A0A6L5JT75</accession>
<dbReference type="Proteomes" id="UP000480275">
    <property type="component" value="Unassembled WGS sequence"/>
</dbReference>
<feature type="transmembrane region" description="Helical" evidence="1">
    <location>
        <begin position="741"/>
        <end position="762"/>
    </location>
</feature>
<dbReference type="AlphaFoldDB" id="A0A6L5JT75"/>
<sequence length="765" mass="79763">MSAPAIPEHSAQPSQANRAPHPWRFFRIGGFDQVRLDSAADLLALDALDQKLWVALACPTAGLEFDPTTLALLDADRDGRIRAPDLIAALQWTARHLHDAELLARGTHPLPLAALARDEGAASADAPAGGHLLAAARALLIRLGRDANAPDASITADDAAAADALFASDPFNGDGVITGAAASTPRVAQRIDDILTLTGSAPDRSGQPGITQAHVDDFFAAARALADWQNAPSRTPGLLPLGADSLDKTGSSNAAAASALAAVRAKIDDYFTRCRLAAFDARATTALNGSDADFLALGARLLANADADAAALPLARVEADRPLPLTHGVNPAWAGALQDFVERVLTPLAESASTTATTTLTEEDWCHVCGRFAAYLDWQASKPATPLSDAIAARFTAPELADLLASDDEAALSALIAADAARADEAAALADVQRLVLYVRDLAHLADNFVAFRGFYTGREPAIFQSGTLYLDGRSCNLCIPALDPARHAALAAQSGIFLAYCDCVRGNEKRSIAAAFTAGDSDQLTVGRNGVFYDRQGRDWDATITRIVDNPISLRQAFWSPYKKLARLIGEQLQKVAAARAKAVDDSAAAHVLGLPGNLVPAGLPPTTPAAASAVPPPAKPAAFDAGRFAGIFAAIGLAIGAIGAALASLVTGFLGLPWWQMPIALAGLLLIVSGPAVALAAFRLRNRNLAPLLDANGWAVNARARINIPFGTSLTHVAKLPAGAERSLSDPYAEKKSPWGFYAFLLIAAALLAVVAVRLFGGH</sequence>
<dbReference type="OrthoDB" id="9785737at2"/>
<keyword evidence="1" id="KW-1133">Transmembrane helix</keyword>
<reference evidence="2 3" key="1">
    <citation type="submission" date="2019-10" db="EMBL/GenBank/DDBJ databases">
        <title>Whole-genome sequence of the purple nonsulfur photosynthetic bacterium Rhodocyclus tenuis.</title>
        <authorList>
            <person name="Kyndt J.A."/>
            <person name="Meyer T.E."/>
        </authorList>
    </citation>
    <scope>NUCLEOTIDE SEQUENCE [LARGE SCALE GENOMIC DNA]</scope>
    <source>
        <strain evidence="2 3">DSM 110</strain>
    </source>
</reference>
<evidence type="ECO:0000313" key="2">
    <source>
        <dbReference type="EMBL" id="MQY50607.1"/>
    </source>
</evidence>
<evidence type="ECO:0000256" key="1">
    <source>
        <dbReference type="SAM" id="Phobius"/>
    </source>
</evidence>
<feature type="transmembrane region" description="Helical" evidence="1">
    <location>
        <begin position="630"/>
        <end position="658"/>
    </location>
</feature>